<proteinExistence type="predicted"/>
<organism evidence="1 2">
    <name type="scientific">Solanum commersonii</name>
    <name type="common">Commerson's wild potato</name>
    <name type="synonym">Commerson's nightshade</name>
    <dbReference type="NCBI Taxonomy" id="4109"/>
    <lineage>
        <taxon>Eukaryota</taxon>
        <taxon>Viridiplantae</taxon>
        <taxon>Streptophyta</taxon>
        <taxon>Embryophyta</taxon>
        <taxon>Tracheophyta</taxon>
        <taxon>Spermatophyta</taxon>
        <taxon>Magnoliopsida</taxon>
        <taxon>eudicotyledons</taxon>
        <taxon>Gunneridae</taxon>
        <taxon>Pentapetalae</taxon>
        <taxon>asterids</taxon>
        <taxon>lamiids</taxon>
        <taxon>Solanales</taxon>
        <taxon>Solanaceae</taxon>
        <taxon>Solanoideae</taxon>
        <taxon>Solaneae</taxon>
        <taxon>Solanum</taxon>
    </lineage>
</organism>
<comment type="caution">
    <text evidence="1">The sequence shown here is derived from an EMBL/GenBank/DDBJ whole genome shotgun (WGS) entry which is preliminary data.</text>
</comment>
<name>A0A9J5ZNS1_SOLCO</name>
<dbReference type="EMBL" id="JACXVP010000003">
    <property type="protein sequence ID" value="KAG5613727.1"/>
    <property type="molecule type" value="Genomic_DNA"/>
</dbReference>
<sequence length="97" mass="11351">MRFIGDPEFRRHFCQKFTWTSVKTLEMEPVGHHSQNIPFSRSTTAKTAHFQVQTILESSKFIGDKEFRCHFFQKFTWTSVKTLVMKPVGDHGQNGPF</sequence>
<gene>
    <name evidence="1" type="ORF">H5410_013551</name>
</gene>
<reference evidence="1 2" key="1">
    <citation type="submission" date="2020-09" db="EMBL/GenBank/DDBJ databases">
        <title>De no assembly of potato wild relative species, Solanum commersonii.</title>
        <authorList>
            <person name="Cho K."/>
        </authorList>
    </citation>
    <scope>NUCLEOTIDE SEQUENCE [LARGE SCALE GENOMIC DNA]</scope>
    <source>
        <strain evidence="1">LZ3.2</strain>
        <tissue evidence="1">Leaf</tissue>
    </source>
</reference>
<protein>
    <submittedName>
        <fullName evidence="1">Uncharacterized protein</fullName>
    </submittedName>
</protein>
<evidence type="ECO:0000313" key="2">
    <source>
        <dbReference type="Proteomes" id="UP000824120"/>
    </source>
</evidence>
<dbReference type="Proteomes" id="UP000824120">
    <property type="component" value="Chromosome 3"/>
</dbReference>
<evidence type="ECO:0000313" key="1">
    <source>
        <dbReference type="EMBL" id="KAG5613727.1"/>
    </source>
</evidence>
<keyword evidence="2" id="KW-1185">Reference proteome</keyword>
<dbReference type="AlphaFoldDB" id="A0A9J5ZNS1"/>
<accession>A0A9J5ZNS1</accession>